<evidence type="ECO:0000313" key="2">
    <source>
        <dbReference type="EMBL" id="GBL90216.1"/>
    </source>
</evidence>
<comment type="caution">
    <text evidence="2">The sequence shown here is derived from an EMBL/GenBank/DDBJ whole genome shotgun (WGS) entry which is preliminary data.</text>
</comment>
<accession>A0A4Y2BFZ3</accession>
<feature type="region of interest" description="Disordered" evidence="1">
    <location>
        <begin position="99"/>
        <end position="119"/>
    </location>
</feature>
<dbReference type="AlphaFoldDB" id="A0A4Y2BFZ3"/>
<reference evidence="2 3" key="1">
    <citation type="journal article" date="2019" name="Sci. Rep.">
        <title>Orb-weaving spider Araneus ventricosus genome elucidates the spidroin gene catalogue.</title>
        <authorList>
            <person name="Kono N."/>
            <person name="Nakamura H."/>
            <person name="Ohtoshi R."/>
            <person name="Moran D.A.P."/>
            <person name="Shinohara A."/>
            <person name="Yoshida Y."/>
            <person name="Fujiwara M."/>
            <person name="Mori M."/>
            <person name="Tomita M."/>
            <person name="Arakawa K."/>
        </authorList>
    </citation>
    <scope>NUCLEOTIDE SEQUENCE [LARGE SCALE GENOMIC DNA]</scope>
</reference>
<sequence>MTDDICAISNMHLKNNLQENVENCLGACLIYPNKQKIITEEDSDRILSRNPIKCSKNHLGGEVSHLIKTDFTLLHWQNPSGNDIKSRYWNGIRQRNKGRVVETVSTTPNPPGKRKKVFK</sequence>
<dbReference type="EMBL" id="BGPR01000070">
    <property type="protein sequence ID" value="GBL90216.1"/>
    <property type="molecule type" value="Genomic_DNA"/>
</dbReference>
<gene>
    <name evidence="2" type="ORF">AVEN_130331_1</name>
</gene>
<keyword evidence="3" id="KW-1185">Reference proteome</keyword>
<evidence type="ECO:0000313" key="3">
    <source>
        <dbReference type="Proteomes" id="UP000499080"/>
    </source>
</evidence>
<protein>
    <submittedName>
        <fullName evidence="2">Uncharacterized protein</fullName>
    </submittedName>
</protein>
<dbReference type="Proteomes" id="UP000499080">
    <property type="component" value="Unassembled WGS sequence"/>
</dbReference>
<name>A0A4Y2BFZ3_ARAVE</name>
<evidence type="ECO:0000256" key="1">
    <source>
        <dbReference type="SAM" id="MobiDB-lite"/>
    </source>
</evidence>
<organism evidence="2 3">
    <name type="scientific">Araneus ventricosus</name>
    <name type="common">Orbweaver spider</name>
    <name type="synonym">Epeira ventricosa</name>
    <dbReference type="NCBI Taxonomy" id="182803"/>
    <lineage>
        <taxon>Eukaryota</taxon>
        <taxon>Metazoa</taxon>
        <taxon>Ecdysozoa</taxon>
        <taxon>Arthropoda</taxon>
        <taxon>Chelicerata</taxon>
        <taxon>Arachnida</taxon>
        <taxon>Araneae</taxon>
        <taxon>Araneomorphae</taxon>
        <taxon>Entelegynae</taxon>
        <taxon>Araneoidea</taxon>
        <taxon>Araneidae</taxon>
        <taxon>Araneus</taxon>
    </lineage>
</organism>
<proteinExistence type="predicted"/>